<dbReference type="EMBL" id="KN822011">
    <property type="protein sequence ID" value="KIM67773.1"/>
    <property type="molecule type" value="Genomic_DNA"/>
</dbReference>
<feature type="region of interest" description="Disordered" evidence="1">
    <location>
        <begin position="1"/>
        <end position="35"/>
    </location>
</feature>
<name>A0A0C3A281_9AGAM</name>
<evidence type="ECO:0000313" key="3">
    <source>
        <dbReference type="Proteomes" id="UP000053989"/>
    </source>
</evidence>
<evidence type="ECO:0000313" key="2">
    <source>
        <dbReference type="EMBL" id="KIM67773.1"/>
    </source>
</evidence>
<reference evidence="2 3" key="1">
    <citation type="submission" date="2014-04" db="EMBL/GenBank/DDBJ databases">
        <authorList>
            <consortium name="DOE Joint Genome Institute"/>
            <person name="Kuo A."/>
            <person name="Kohler A."/>
            <person name="Nagy L.G."/>
            <person name="Floudas D."/>
            <person name="Copeland A."/>
            <person name="Barry K.W."/>
            <person name="Cichocki N."/>
            <person name="Veneault-Fourrey C."/>
            <person name="LaButti K."/>
            <person name="Lindquist E.A."/>
            <person name="Lipzen A."/>
            <person name="Lundell T."/>
            <person name="Morin E."/>
            <person name="Murat C."/>
            <person name="Sun H."/>
            <person name="Tunlid A."/>
            <person name="Henrissat B."/>
            <person name="Grigoriev I.V."/>
            <person name="Hibbett D.S."/>
            <person name="Martin F."/>
            <person name="Nordberg H.P."/>
            <person name="Cantor M.N."/>
            <person name="Hua S.X."/>
        </authorList>
    </citation>
    <scope>NUCLEOTIDE SEQUENCE [LARGE SCALE GENOMIC DNA]</scope>
    <source>
        <strain evidence="2 3">Foug A</strain>
    </source>
</reference>
<keyword evidence="3" id="KW-1185">Reference proteome</keyword>
<gene>
    <name evidence="2" type="ORF">SCLCIDRAFT_1209908</name>
</gene>
<reference evidence="3" key="2">
    <citation type="submission" date="2015-01" db="EMBL/GenBank/DDBJ databases">
        <title>Evolutionary Origins and Diversification of the Mycorrhizal Mutualists.</title>
        <authorList>
            <consortium name="DOE Joint Genome Institute"/>
            <consortium name="Mycorrhizal Genomics Consortium"/>
            <person name="Kohler A."/>
            <person name="Kuo A."/>
            <person name="Nagy L.G."/>
            <person name="Floudas D."/>
            <person name="Copeland A."/>
            <person name="Barry K.W."/>
            <person name="Cichocki N."/>
            <person name="Veneault-Fourrey C."/>
            <person name="LaButti K."/>
            <person name="Lindquist E.A."/>
            <person name="Lipzen A."/>
            <person name="Lundell T."/>
            <person name="Morin E."/>
            <person name="Murat C."/>
            <person name="Riley R."/>
            <person name="Ohm R."/>
            <person name="Sun H."/>
            <person name="Tunlid A."/>
            <person name="Henrissat B."/>
            <person name="Grigoriev I.V."/>
            <person name="Hibbett D.S."/>
            <person name="Martin F."/>
        </authorList>
    </citation>
    <scope>NUCLEOTIDE SEQUENCE [LARGE SCALE GENOMIC DNA]</scope>
    <source>
        <strain evidence="3">Foug A</strain>
    </source>
</reference>
<dbReference type="AlphaFoldDB" id="A0A0C3A281"/>
<evidence type="ECO:0000256" key="1">
    <source>
        <dbReference type="SAM" id="MobiDB-lite"/>
    </source>
</evidence>
<dbReference type="HOGENOM" id="CLU_2795471_0_0_1"/>
<protein>
    <submittedName>
        <fullName evidence="2">Uncharacterized protein</fullName>
    </submittedName>
</protein>
<sequence length="68" mass="7421">MKFPVRSPLQRQRESGAHCPTTFIGRVDMRPPRGHGFNDVSDPAATLSSYLSCIGVSHQSPYTGSDCL</sequence>
<accession>A0A0C3A281</accession>
<proteinExistence type="predicted"/>
<dbReference type="Proteomes" id="UP000053989">
    <property type="component" value="Unassembled WGS sequence"/>
</dbReference>
<dbReference type="InParanoid" id="A0A0C3A281"/>
<organism evidence="2 3">
    <name type="scientific">Scleroderma citrinum Foug A</name>
    <dbReference type="NCBI Taxonomy" id="1036808"/>
    <lineage>
        <taxon>Eukaryota</taxon>
        <taxon>Fungi</taxon>
        <taxon>Dikarya</taxon>
        <taxon>Basidiomycota</taxon>
        <taxon>Agaricomycotina</taxon>
        <taxon>Agaricomycetes</taxon>
        <taxon>Agaricomycetidae</taxon>
        <taxon>Boletales</taxon>
        <taxon>Sclerodermatineae</taxon>
        <taxon>Sclerodermataceae</taxon>
        <taxon>Scleroderma</taxon>
    </lineage>
</organism>